<dbReference type="InterPro" id="IPR005624">
    <property type="entry name" value="PduO/GlcC-like"/>
</dbReference>
<sequence>MAAELTLERVEQCLQQGKAEAQRRGVEAAIVVVDAAGHLMGALRFAGALWVTPQIAQAKATTAVAFHASTAELEARWQDRPMFANSVVNLSPGQFVVGKGAVPIIIEGTVVGAVGVSGGIPAELDHAIAEAAAA</sequence>
<organism evidence="1 2">
    <name type="scientific">Entotheonella factor</name>
    <dbReference type="NCBI Taxonomy" id="1429438"/>
    <lineage>
        <taxon>Bacteria</taxon>
        <taxon>Pseudomonadati</taxon>
        <taxon>Nitrospinota/Tectimicrobiota group</taxon>
        <taxon>Candidatus Tectimicrobiota</taxon>
        <taxon>Candidatus Entotheonellia</taxon>
        <taxon>Candidatus Entotheonellales</taxon>
        <taxon>Candidatus Entotheonellaceae</taxon>
        <taxon>Candidatus Entotheonella</taxon>
    </lineage>
</organism>
<comment type="caution">
    <text evidence="1">The sequence shown here is derived from an EMBL/GenBank/DDBJ whole genome shotgun (WGS) entry which is preliminary data.</text>
</comment>
<dbReference type="InterPro" id="IPR038084">
    <property type="entry name" value="PduO/GlcC-like_sf"/>
</dbReference>
<name>W4LSE9_ENTF1</name>
<dbReference type="SUPFAM" id="SSF143744">
    <property type="entry name" value="GlcG-like"/>
    <property type="match status" value="1"/>
</dbReference>
<gene>
    <name evidence="1" type="ORF">ETSY1_09595</name>
</gene>
<evidence type="ECO:0000313" key="1">
    <source>
        <dbReference type="EMBL" id="ETX00893.1"/>
    </source>
</evidence>
<dbReference type="PANTHER" id="PTHR34309">
    <property type="entry name" value="SLR1406 PROTEIN"/>
    <property type="match status" value="1"/>
</dbReference>
<dbReference type="Pfam" id="PF03928">
    <property type="entry name" value="HbpS-like"/>
    <property type="match status" value="1"/>
</dbReference>
<dbReference type="PANTHER" id="PTHR34309:SF1">
    <property type="entry name" value="PROTEIN GLCG"/>
    <property type="match status" value="1"/>
</dbReference>
<evidence type="ECO:0000313" key="2">
    <source>
        <dbReference type="Proteomes" id="UP000019141"/>
    </source>
</evidence>
<dbReference type="Gene3D" id="3.30.450.150">
    <property type="entry name" value="Haem-degrading domain"/>
    <property type="match status" value="1"/>
</dbReference>
<reference evidence="1 2" key="1">
    <citation type="journal article" date="2014" name="Nature">
        <title>An environmental bacterial taxon with a large and distinct metabolic repertoire.</title>
        <authorList>
            <person name="Wilson M.C."/>
            <person name="Mori T."/>
            <person name="Ruckert C."/>
            <person name="Uria A.R."/>
            <person name="Helf M.J."/>
            <person name="Takada K."/>
            <person name="Gernert C."/>
            <person name="Steffens U.A."/>
            <person name="Heycke N."/>
            <person name="Schmitt S."/>
            <person name="Rinke C."/>
            <person name="Helfrich E.J."/>
            <person name="Brachmann A.O."/>
            <person name="Gurgui C."/>
            <person name="Wakimoto T."/>
            <person name="Kracht M."/>
            <person name="Crusemann M."/>
            <person name="Hentschel U."/>
            <person name="Abe I."/>
            <person name="Matsunaga S."/>
            <person name="Kalinowski J."/>
            <person name="Takeyama H."/>
            <person name="Piel J."/>
        </authorList>
    </citation>
    <scope>NUCLEOTIDE SEQUENCE [LARGE SCALE GENOMIC DNA]</scope>
    <source>
        <strain evidence="2">TSY1</strain>
    </source>
</reference>
<dbReference type="InterPro" id="IPR052517">
    <property type="entry name" value="GlcG_carb_metab_protein"/>
</dbReference>
<dbReference type="EMBL" id="AZHW01000295">
    <property type="protein sequence ID" value="ETX00893.1"/>
    <property type="molecule type" value="Genomic_DNA"/>
</dbReference>
<keyword evidence="2" id="KW-1185">Reference proteome</keyword>
<accession>W4LSE9</accession>
<evidence type="ECO:0008006" key="3">
    <source>
        <dbReference type="Google" id="ProtNLM"/>
    </source>
</evidence>
<dbReference type="AlphaFoldDB" id="W4LSE9"/>
<dbReference type="HOGENOM" id="CLU_103773_2_2_7"/>
<protein>
    <recommendedName>
        <fullName evidence="3">Heme-binding protein</fullName>
    </recommendedName>
</protein>
<proteinExistence type="predicted"/>
<dbReference type="Proteomes" id="UP000019141">
    <property type="component" value="Unassembled WGS sequence"/>
</dbReference>